<dbReference type="EMBL" id="QSCR01000002">
    <property type="protein sequence ID" value="RGY20956.1"/>
    <property type="molecule type" value="Genomic_DNA"/>
</dbReference>
<protein>
    <submittedName>
        <fullName evidence="4">DUF4974 domain-containing protein</fullName>
    </submittedName>
</protein>
<accession>A0A413IT84</accession>
<keyword evidence="1" id="KW-0472">Membrane</keyword>
<name>A0A413IT84_9BACT</name>
<evidence type="ECO:0000313" key="5">
    <source>
        <dbReference type="Proteomes" id="UP000286063"/>
    </source>
</evidence>
<dbReference type="Pfam" id="PF16344">
    <property type="entry name" value="FecR_C"/>
    <property type="match status" value="1"/>
</dbReference>
<dbReference type="InterPro" id="IPR032508">
    <property type="entry name" value="FecR_C"/>
</dbReference>
<feature type="domain" description="Protein FecR C-terminal" evidence="3">
    <location>
        <begin position="315"/>
        <end position="383"/>
    </location>
</feature>
<proteinExistence type="predicted"/>
<evidence type="ECO:0000259" key="2">
    <source>
        <dbReference type="Pfam" id="PF04773"/>
    </source>
</evidence>
<dbReference type="PANTHER" id="PTHR30273">
    <property type="entry name" value="PERIPLASMIC SIGNAL SENSOR AND SIGMA FACTOR ACTIVATOR FECR-RELATED"/>
    <property type="match status" value="1"/>
</dbReference>
<feature type="transmembrane region" description="Helical" evidence="1">
    <location>
        <begin position="83"/>
        <end position="102"/>
    </location>
</feature>
<feature type="domain" description="FecR protein" evidence="2">
    <location>
        <begin position="176"/>
        <end position="269"/>
    </location>
</feature>
<dbReference type="Pfam" id="PF04773">
    <property type="entry name" value="FecR"/>
    <property type="match status" value="1"/>
</dbReference>
<dbReference type="Gene3D" id="3.55.50.30">
    <property type="match status" value="1"/>
</dbReference>
<evidence type="ECO:0000313" key="4">
    <source>
        <dbReference type="EMBL" id="RGY20956.1"/>
    </source>
</evidence>
<dbReference type="Gene3D" id="2.60.120.1440">
    <property type="match status" value="1"/>
</dbReference>
<comment type="caution">
    <text evidence="4">The sequence shown here is derived from an EMBL/GenBank/DDBJ whole genome shotgun (WGS) entry which is preliminary data.</text>
</comment>
<dbReference type="InterPro" id="IPR006860">
    <property type="entry name" value="FecR"/>
</dbReference>
<dbReference type="RefSeq" id="WP_117722188.1">
    <property type="nucleotide sequence ID" value="NZ_CAUGOG010000005.1"/>
</dbReference>
<dbReference type="PIRSF" id="PIRSF018266">
    <property type="entry name" value="FecR"/>
    <property type="match status" value="1"/>
</dbReference>
<organism evidence="4 5">
    <name type="scientific">Butyricimonas virosa</name>
    <dbReference type="NCBI Taxonomy" id="544645"/>
    <lineage>
        <taxon>Bacteria</taxon>
        <taxon>Pseudomonadati</taxon>
        <taxon>Bacteroidota</taxon>
        <taxon>Bacteroidia</taxon>
        <taxon>Bacteroidales</taxon>
        <taxon>Odoribacteraceae</taxon>
        <taxon>Butyricimonas</taxon>
    </lineage>
</organism>
<dbReference type="GO" id="GO:0016989">
    <property type="term" value="F:sigma factor antagonist activity"/>
    <property type="evidence" value="ECO:0007669"/>
    <property type="project" value="TreeGrafter"/>
</dbReference>
<keyword evidence="1" id="KW-0812">Transmembrane</keyword>
<evidence type="ECO:0000259" key="3">
    <source>
        <dbReference type="Pfam" id="PF16344"/>
    </source>
</evidence>
<dbReference type="InterPro" id="IPR012373">
    <property type="entry name" value="Ferrdict_sens_TM"/>
</dbReference>
<dbReference type="OrthoDB" id="1112340at2"/>
<dbReference type="PANTHER" id="PTHR30273:SF2">
    <property type="entry name" value="PROTEIN FECR"/>
    <property type="match status" value="1"/>
</dbReference>
<evidence type="ECO:0000256" key="1">
    <source>
        <dbReference type="SAM" id="Phobius"/>
    </source>
</evidence>
<gene>
    <name evidence="4" type="ORF">DXA50_02550</name>
</gene>
<sequence>MDDYKFRMVEMMHLYLSGMITDEEMQELQRWMDVAPENRAMFDRICEGKDILYKYRMYKKIDHRVAYERCEKRVGIKRRSIRVWLKYAAMLLLPLGAIFVMLRNNERKQPVEVATVDILPGETKATLILADGKSMVLQHDTVRDIVVSEGVNAKNSGGGIVYFADGNKRENLQYNVLQTPRGGEYRITLADGSTVQLNSATQLKFPVMFDKKRREVYLTGEAFFEVKKDEKRPFYVIADGVRIRVYGTSFNVNTHDRERVQTVLVEGSIGLRAENGGQEIRMKPSQLGEYRRTDASLNVKNVDIEPYIAWKDGFFVFENQTMEQIMNTLSLWYDVDIFYTNEQLKELHFTGHVKRYEKIDNILRAIKSAVGVTFAVEGKEIWISK</sequence>
<dbReference type="Proteomes" id="UP000286063">
    <property type="component" value="Unassembled WGS sequence"/>
</dbReference>
<reference evidence="4 5" key="1">
    <citation type="submission" date="2018-08" db="EMBL/GenBank/DDBJ databases">
        <title>A genome reference for cultivated species of the human gut microbiota.</title>
        <authorList>
            <person name="Zou Y."/>
            <person name="Xue W."/>
            <person name="Luo G."/>
        </authorList>
    </citation>
    <scope>NUCLEOTIDE SEQUENCE [LARGE SCALE GENOMIC DNA]</scope>
    <source>
        <strain evidence="4 5">OF02-7</strain>
    </source>
</reference>
<keyword evidence="1" id="KW-1133">Transmembrane helix</keyword>
<dbReference type="AlphaFoldDB" id="A0A413IT84"/>